<dbReference type="FunFam" id="3.30.40.10:FF:000413">
    <property type="entry name" value="PHD zinc finger protein"/>
    <property type="match status" value="1"/>
</dbReference>
<reference evidence="9" key="1">
    <citation type="submission" date="2018-02" db="EMBL/GenBank/DDBJ databases">
        <authorList>
            <person name="Cohen D.B."/>
            <person name="Kent A.D."/>
        </authorList>
    </citation>
    <scope>NUCLEOTIDE SEQUENCE</scope>
</reference>
<name>A0A2N9J0C3_FAGSY</name>
<evidence type="ECO:0000313" key="9">
    <source>
        <dbReference type="EMBL" id="SPD30632.1"/>
    </source>
</evidence>
<evidence type="ECO:0000259" key="8">
    <source>
        <dbReference type="PROSITE" id="PS50016"/>
    </source>
</evidence>
<evidence type="ECO:0000256" key="4">
    <source>
        <dbReference type="ARBA" id="ARBA00022833"/>
    </source>
</evidence>
<evidence type="ECO:0000256" key="3">
    <source>
        <dbReference type="ARBA" id="ARBA00022771"/>
    </source>
</evidence>
<feature type="domain" description="PHD-type" evidence="8">
    <location>
        <begin position="557"/>
        <end position="602"/>
    </location>
</feature>
<feature type="compositionally biased region" description="Polar residues" evidence="7">
    <location>
        <begin position="53"/>
        <end position="75"/>
    </location>
</feature>
<organism evidence="9">
    <name type="scientific">Fagus sylvatica</name>
    <name type="common">Beechnut</name>
    <dbReference type="NCBI Taxonomy" id="28930"/>
    <lineage>
        <taxon>Eukaryota</taxon>
        <taxon>Viridiplantae</taxon>
        <taxon>Streptophyta</taxon>
        <taxon>Embryophyta</taxon>
        <taxon>Tracheophyta</taxon>
        <taxon>Spermatophyta</taxon>
        <taxon>Magnoliopsida</taxon>
        <taxon>eudicotyledons</taxon>
        <taxon>Gunneridae</taxon>
        <taxon>Pentapetalae</taxon>
        <taxon>rosids</taxon>
        <taxon>fabids</taxon>
        <taxon>Fagales</taxon>
        <taxon>Fagaceae</taxon>
        <taxon>Fagus</taxon>
    </lineage>
</organism>
<dbReference type="EMBL" id="OIVN01006326">
    <property type="protein sequence ID" value="SPD30632.1"/>
    <property type="molecule type" value="Genomic_DNA"/>
</dbReference>
<feature type="domain" description="PHD-type" evidence="8">
    <location>
        <begin position="636"/>
        <end position="697"/>
    </location>
</feature>
<dbReference type="InterPro" id="IPR001965">
    <property type="entry name" value="Znf_PHD"/>
</dbReference>
<sequence>MGEDVVMENENLSVSKTTELKRDHQCLLEDAEPDQFPSKKQAKEVSNEDIRSEVSNPNTSPKQNGSSVQEFTSQPAGLGNGNQVECGEVTSTCLGSSSSSSSEETLSDGDRSGNNNTSRANHDGNADASGAVVETSRVVLEIPKDARSTGIRKITFKFSKRREDYDNQSYASVAPPVTNGVANSMSYGGHFERDFSAMIDSRSDMLESAYGKENPETSNFCLQTPDNEFNMSKKFVPTNVKKLLATGILDGARVKYVSTSGKVELHGIINGGGYLCSCSSCNFSRALSAYEFEQHAGVKTRHPNNHIYLENGRPIYSIIQELKTAPLSILDQVIIQDSAGSSVNEEYFQFTYAPEDQKDFKVLLYPAESLQQGNGSVEANINYNLKLPSLLHSHISCSSQAFEESVSPASCSFVQNNLVERQMHMKEAYEERKFAMKRPNSYVSGSVTQQKKTTDGGTRKRDNDLHRLLFMPNGLPDGAELAYYVKGQKILGGYKQGNGIVCGCCDREISPSQFEAHAGMAARRQPYRHIYTSNGLTLHDIAMSLASGQSLTTGDSDDMCAMCGDGGDLILCDRCPRSFHGACLDLESVPESDWHCPNCIDKLGPGRKTAAGESSTLMRPIVIRLTRVVKAPESEYGGCVVCRAHDFSVAKFDERTVMLCDQCEREFHVGCLRDSGLCNLEELPKDKWFCCDDCNKIHVALQNSVLRGAETIPASLFNTIFKKHAEKGLFIEGAANDIQWRIMSGKSRYAEHLPLLSTATSIFRECFDPIIARSGRDLIPVMVYGRNISGQEFGGMYCVVLTVKSVVVSAGLLRIFGQEVAELPLVATSREYQGKVSTFALFLKDAMGYFQALFSCIERLLVYMDVKNLVLPAAEEAESIWTKKLGFRKMIVEVYEGGPADNFQGNSDAREGCAGINGVTASPSLK</sequence>
<dbReference type="Pfam" id="PF16135">
    <property type="entry name" value="TDBD"/>
    <property type="match status" value="2"/>
</dbReference>
<dbReference type="GO" id="GO:0045944">
    <property type="term" value="P:positive regulation of transcription by RNA polymerase II"/>
    <property type="evidence" value="ECO:0007669"/>
    <property type="project" value="TreeGrafter"/>
</dbReference>
<protein>
    <recommendedName>
        <fullName evidence="8">PHD-type domain-containing protein</fullName>
    </recommendedName>
</protein>
<dbReference type="PANTHER" id="PTHR47025:SF7">
    <property type="entry name" value="ACYL-COA N-ACYLTRANSFERASE WITH RING_FYVE_PHD-TYPE ZINC FINGER DOMAIN-CONTAINING PROTEIN"/>
    <property type="match status" value="1"/>
</dbReference>
<dbReference type="InterPro" id="IPR013083">
    <property type="entry name" value="Znf_RING/FYVE/PHD"/>
</dbReference>
<keyword evidence="4" id="KW-0862">Zinc</keyword>
<comment type="subcellular location">
    <subcellularLocation>
        <location evidence="1">Nucleus</location>
    </subcellularLocation>
</comment>
<dbReference type="PROSITE" id="PS50016">
    <property type="entry name" value="ZF_PHD_2"/>
    <property type="match status" value="2"/>
</dbReference>
<keyword evidence="2" id="KW-0479">Metal-binding</keyword>
<dbReference type="Pfam" id="PF00628">
    <property type="entry name" value="PHD"/>
    <property type="match status" value="1"/>
</dbReference>
<evidence type="ECO:0000256" key="6">
    <source>
        <dbReference type="PROSITE-ProRule" id="PRU00146"/>
    </source>
</evidence>
<dbReference type="CDD" id="cd15539">
    <property type="entry name" value="PHD1_AIRE"/>
    <property type="match status" value="1"/>
</dbReference>
<dbReference type="AlphaFoldDB" id="A0A2N9J0C3"/>
<dbReference type="Gene3D" id="3.30.40.10">
    <property type="entry name" value="Zinc/RING finger domain, C3HC4 (zinc finger)"/>
    <property type="match status" value="2"/>
</dbReference>
<dbReference type="PROSITE" id="PS01359">
    <property type="entry name" value="ZF_PHD_1"/>
    <property type="match status" value="2"/>
</dbReference>
<evidence type="ECO:0000256" key="7">
    <source>
        <dbReference type="SAM" id="MobiDB-lite"/>
    </source>
</evidence>
<dbReference type="GO" id="GO:0000977">
    <property type="term" value="F:RNA polymerase II transcription regulatory region sequence-specific DNA binding"/>
    <property type="evidence" value="ECO:0007669"/>
    <property type="project" value="TreeGrafter"/>
</dbReference>
<feature type="compositionally biased region" description="Low complexity" evidence="7">
    <location>
        <begin position="91"/>
        <end position="104"/>
    </location>
</feature>
<dbReference type="InterPro" id="IPR011011">
    <property type="entry name" value="Znf_FYVE_PHD"/>
</dbReference>
<dbReference type="SUPFAM" id="SSF57903">
    <property type="entry name" value="FYVE/PHD zinc finger"/>
    <property type="match status" value="2"/>
</dbReference>
<dbReference type="PANTHER" id="PTHR47025">
    <property type="entry name" value="AUTOIMMUNE REGULATOR"/>
    <property type="match status" value="1"/>
</dbReference>
<accession>A0A2N9J0C3</accession>
<dbReference type="InterPro" id="IPR056511">
    <property type="entry name" value="IDM1_C"/>
</dbReference>
<dbReference type="Pfam" id="PF23209">
    <property type="entry name" value="IDM1_C"/>
    <property type="match status" value="1"/>
</dbReference>
<dbReference type="GO" id="GO:0005634">
    <property type="term" value="C:nucleus"/>
    <property type="evidence" value="ECO:0007669"/>
    <property type="project" value="UniProtKB-SubCell"/>
</dbReference>
<dbReference type="GO" id="GO:0008270">
    <property type="term" value="F:zinc ion binding"/>
    <property type="evidence" value="ECO:0007669"/>
    <property type="project" value="UniProtKB-KW"/>
</dbReference>
<evidence type="ECO:0000256" key="1">
    <source>
        <dbReference type="ARBA" id="ARBA00004123"/>
    </source>
</evidence>
<keyword evidence="3 6" id="KW-0863">Zinc-finger</keyword>
<evidence type="ECO:0000256" key="5">
    <source>
        <dbReference type="ARBA" id="ARBA00023242"/>
    </source>
</evidence>
<dbReference type="GO" id="GO:0003682">
    <property type="term" value="F:chromatin binding"/>
    <property type="evidence" value="ECO:0007669"/>
    <property type="project" value="TreeGrafter"/>
</dbReference>
<proteinExistence type="predicted"/>
<gene>
    <name evidence="9" type="ORF">FSB_LOCUS58514</name>
</gene>
<feature type="compositionally biased region" description="Basic and acidic residues" evidence="7">
    <location>
        <begin position="41"/>
        <end position="52"/>
    </location>
</feature>
<feature type="region of interest" description="Disordered" evidence="7">
    <location>
        <begin position="1"/>
        <end position="130"/>
    </location>
</feature>
<dbReference type="GO" id="GO:0042393">
    <property type="term" value="F:histone binding"/>
    <property type="evidence" value="ECO:0007669"/>
    <property type="project" value="TreeGrafter"/>
</dbReference>
<dbReference type="SMART" id="SM00249">
    <property type="entry name" value="PHD"/>
    <property type="match status" value="2"/>
</dbReference>
<dbReference type="InterPro" id="IPR019786">
    <property type="entry name" value="Zinc_finger_PHD-type_CS"/>
</dbReference>
<feature type="compositionally biased region" description="Basic and acidic residues" evidence="7">
    <location>
        <begin position="18"/>
        <end position="27"/>
    </location>
</feature>
<keyword evidence="5" id="KW-0539">Nucleus</keyword>
<dbReference type="InterPro" id="IPR032308">
    <property type="entry name" value="TDBD"/>
</dbReference>
<evidence type="ECO:0000256" key="2">
    <source>
        <dbReference type="ARBA" id="ARBA00022723"/>
    </source>
</evidence>
<dbReference type="InterPro" id="IPR019787">
    <property type="entry name" value="Znf_PHD-finger"/>
</dbReference>